<feature type="chain" id="PRO_5017273642" evidence="1">
    <location>
        <begin position="19"/>
        <end position="161"/>
    </location>
</feature>
<evidence type="ECO:0000256" key="1">
    <source>
        <dbReference type="SAM" id="SignalP"/>
    </source>
</evidence>
<dbReference type="OrthoDB" id="2428437at2759"/>
<proteinExistence type="predicted"/>
<dbReference type="AlphaFoldDB" id="A0A397SZ08"/>
<gene>
    <name evidence="2" type="ORF">C1645_822041</name>
</gene>
<comment type="caution">
    <text evidence="2">The sequence shown here is derived from an EMBL/GenBank/DDBJ whole genome shotgun (WGS) entry which is preliminary data.</text>
</comment>
<evidence type="ECO:0000313" key="2">
    <source>
        <dbReference type="EMBL" id="RIA91450.1"/>
    </source>
</evidence>
<sequence>MFVRRLWILLVLLNITVAYVINHNSTNSTDIKYSVQDTRYPIHKVNIHVTPSLTYRITCIHYLDWTERSAYEGCWDYDWKNKIAAPEQDSPDWSVGYYICGKLLSIWGSTYTYCTDKVLWWDGWKEGKYCNNLLFYYGWVWDIYLKFSYNIVYGSEACSYE</sequence>
<dbReference type="Proteomes" id="UP000265703">
    <property type="component" value="Unassembled WGS sequence"/>
</dbReference>
<accession>A0A397SZ08</accession>
<feature type="signal peptide" evidence="1">
    <location>
        <begin position="1"/>
        <end position="18"/>
    </location>
</feature>
<keyword evidence="3" id="KW-1185">Reference proteome</keyword>
<organism evidence="2 3">
    <name type="scientific">Glomus cerebriforme</name>
    <dbReference type="NCBI Taxonomy" id="658196"/>
    <lineage>
        <taxon>Eukaryota</taxon>
        <taxon>Fungi</taxon>
        <taxon>Fungi incertae sedis</taxon>
        <taxon>Mucoromycota</taxon>
        <taxon>Glomeromycotina</taxon>
        <taxon>Glomeromycetes</taxon>
        <taxon>Glomerales</taxon>
        <taxon>Glomeraceae</taxon>
        <taxon>Glomus</taxon>
    </lineage>
</organism>
<dbReference type="EMBL" id="QKYT01000152">
    <property type="protein sequence ID" value="RIA91450.1"/>
    <property type="molecule type" value="Genomic_DNA"/>
</dbReference>
<evidence type="ECO:0000313" key="3">
    <source>
        <dbReference type="Proteomes" id="UP000265703"/>
    </source>
</evidence>
<protein>
    <submittedName>
        <fullName evidence="2">Uncharacterized protein</fullName>
    </submittedName>
</protein>
<reference evidence="2 3" key="1">
    <citation type="submission" date="2018-06" db="EMBL/GenBank/DDBJ databases">
        <title>Comparative genomics reveals the genomic features of Rhizophagus irregularis, R. cerebriforme, R. diaphanum and Gigaspora rosea, and their symbiotic lifestyle signature.</title>
        <authorList>
            <person name="Morin E."/>
            <person name="San Clemente H."/>
            <person name="Chen E.C.H."/>
            <person name="De La Providencia I."/>
            <person name="Hainaut M."/>
            <person name="Kuo A."/>
            <person name="Kohler A."/>
            <person name="Murat C."/>
            <person name="Tang N."/>
            <person name="Roy S."/>
            <person name="Loubradou J."/>
            <person name="Henrissat B."/>
            <person name="Grigoriev I.V."/>
            <person name="Corradi N."/>
            <person name="Roux C."/>
            <person name="Martin F.M."/>
        </authorList>
    </citation>
    <scope>NUCLEOTIDE SEQUENCE [LARGE SCALE GENOMIC DNA]</scope>
    <source>
        <strain evidence="2 3">DAOM 227022</strain>
    </source>
</reference>
<name>A0A397SZ08_9GLOM</name>
<keyword evidence="1" id="KW-0732">Signal</keyword>